<dbReference type="EMBL" id="KQ965737">
    <property type="protein sequence ID" value="KXS19969.1"/>
    <property type="molecule type" value="Genomic_DNA"/>
</dbReference>
<keyword evidence="1" id="KW-0067">ATP-binding</keyword>
<evidence type="ECO:0000256" key="2">
    <source>
        <dbReference type="SAM" id="MobiDB-lite"/>
    </source>
</evidence>
<feature type="region of interest" description="Disordered" evidence="2">
    <location>
        <begin position="636"/>
        <end position="657"/>
    </location>
</feature>
<dbReference type="InterPro" id="IPR017441">
    <property type="entry name" value="Protein_kinase_ATP_BS"/>
</dbReference>
<evidence type="ECO:0000259" key="3">
    <source>
        <dbReference type="PROSITE" id="PS50011"/>
    </source>
</evidence>
<proteinExistence type="predicted"/>
<gene>
    <name evidence="4" type="ORF">M427DRAFT_434536</name>
</gene>
<feature type="compositionally biased region" description="Basic and acidic residues" evidence="2">
    <location>
        <begin position="15"/>
        <end position="24"/>
    </location>
</feature>
<evidence type="ECO:0000313" key="5">
    <source>
        <dbReference type="Proteomes" id="UP000070544"/>
    </source>
</evidence>
<name>A0A139ATC8_GONPJ</name>
<feature type="domain" description="Protein kinase" evidence="3">
    <location>
        <begin position="705"/>
        <end position="758"/>
    </location>
</feature>
<reference evidence="4 5" key="1">
    <citation type="journal article" date="2015" name="Genome Biol. Evol.">
        <title>Phylogenomic analyses indicate that early fungi evolved digesting cell walls of algal ancestors of land plants.</title>
        <authorList>
            <person name="Chang Y."/>
            <person name="Wang S."/>
            <person name="Sekimoto S."/>
            <person name="Aerts A.L."/>
            <person name="Choi C."/>
            <person name="Clum A."/>
            <person name="LaButti K.M."/>
            <person name="Lindquist E.A."/>
            <person name="Yee Ngan C."/>
            <person name="Ohm R.A."/>
            <person name="Salamov A.A."/>
            <person name="Grigoriev I.V."/>
            <person name="Spatafora J.W."/>
            <person name="Berbee M.L."/>
        </authorList>
    </citation>
    <scope>NUCLEOTIDE SEQUENCE [LARGE SCALE GENOMIC DNA]</scope>
    <source>
        <strain evidence="4 5">JEL478</strain>
    </source>
</reference>
<protein>
    <recommendedName>
        <fullName evidence="3">Protein kinase domain-containing protein</fullName>
    </recommendedName>
</protein>
<dbReference type="GO" id="GO:0005524">
    <property type="term" value="F:ATP binding"/>
    <property type="evidence" value="ECO:0007669"/>
    <property type="project" value="UniProtKB-UniRule"/>
</dbReference>
<dbReference type="GO" id="GO:0004672">
    <property type="term" value="F:protein kinase activity"/>
    <property type="evidence" value="ECO:0007669"/>
    <property type="project" value="InterPro"/>
</dbReference>
<feature type="compositionally biased region" description="Polar residues" evidence="2">
    <location>
        <begin position="30"/>
        <end position="42"/>
    </location>
</feature>
<feature type="region of interest" description="Disordered" evidence="2">
    <location>
        <begin position="350"/>
        <end position="430"/>
    </location>
</feature>
<dbReference type="AlphaFoldDB" id="A0A139ATC8"/>
<evidence type="ECO:0000313" key="4">
    <source>
        <dbReference type="EMBL" id="KXS19969.1"/>
    </source>
</evidence>
<dbReference type="InterPro" id="IPR000719">
    <property type="entry name" value="Prot_kinase_dom"/>
</dbReference>
<dbReference type="Gene3D" id="3.30.200.20">
    <property type="entry name" value="Phosphorylase Kinase, domain 1"/>
    <property type="match status" value="1"/>
</dbReference>
<dbReference type="SUPFAM" id="SSF56112">
    <property type="entry name" value="Protein kinase-like (PK-like)"/>
    <property type="match status" value="1"/>
</dbReference>
<feature type="compositionally biased region" description="Polar residues" evidence="2">
    <location>
        <begin position="138"/>
        <end position="148"/>
    </location>
</feature>
<feature type="compositionally biased region" description="Polar residues" evidence="2">
    <location>
        <begin position="78"/>
        <end position="92"/>
    </location>
</feature>
<feature type="region of interest" description="Disordered" evidence="2">
    <location>
        <begin position="225"/>
        <end position="249"/>
    </location>
</feature>
<feature type="region of interest" description="Disordered" evidence="2">
    <location>
        <begin position="564"/>
        <end position="584"/>
    </location>
</feature>
<organism evidence="4 5">
    <name type="scientific">Gonapodya prolifera (strain JEL478)</name>
    <name type="common">Monoblepharis prolifera</name>
    <dbReference type="NCBI Taxonomy" id="1344416"/>
    <lineage>
        <taxon>Eukaryota</taxon>
        <taxon>Fungi</taxon>
        <taxon>Fungi incertae sedis</taxon>
        <taxon>Chytridiomycota</taxon>
        <taxon>Chytridiomycota incertae sedis</taxon>
        <taxon>Monoblepharidomycetes</taxon>
        <taxon>Monoblepharidales</taxon>
        <taxon>Gonapodyaceae</taxon>
        <taxon>Gonapodya</taxon>
    </lineage>
</organism>
<feature type="region of interest" description="Disordered" evidence="2">
    <location>
        <begin position="1"/>
        <end position="154"/>
    </location>
</feature>
<evidence type="ECO:0000256" key="1">
    <source>
        <dbReference type="PROSITE-ProRule" id="PRU10141"/>
    </source>
</evidence>
<feature type="compositionally biased region" description="Polar residues" evidence="2">
    <location>
        <begin position="564"/>
        <end position="576"/>
    </location>
</feature>
<feature type="region of interest" description="Disordered" evidence="2">
    <location>
        <begin position="168"/>
        <end position="188"/>
    </location>
</feature>
<feature type="region of interest" description="Disordered" evidence="2">
    <location>
        <begin position="312"/>
        <end position="331"/>
    </location>
</feature>
<feature type="compositionally biased region" description="Low complexity" evidence="2">
    <location>
        <begin position="96"/>
        <end position="109"/>
    </location>
</feature>
<feature type="compositionally biased region" description="Polar residues" evidence="2">
    <location>
        <begin position="637"/>
        <end position="654"/>
    </location>
</feature>
<feature type="compositionally biased region" description="Polar residues" evidence="2">
    <location>
        <begin position="51"/>
        <end position="71"/>
    </location>
</feature>
<accession>A0A139ATC8</accession>
<keyword evidence="1" id="KW-0547">Nucleotide-binding</keyword>
<feature type="compositionally biased region" description="Polar residues" evidence="2">
    <location>
        <begin position="1"/>
        <end position="10"/>
    </location>
</feature>
<dbReference type="PROSITE" id="PS50011">
    <property type="entry name" value="PROTEIN_KINASE_DOM"/>
    <property type="match status" value="1"/>
</dbReference>
<feature type="compositionally biased region" description="Basic and acidic residues" evidence="2">
    <location>
        <begin position="121"/>
        <end position="132"/>
    </location>
</feature>
<sequence>MGSVANSSPAGFTRHSSDRRERPSTRGFPTPSSAPSVGSPSQAGLARDLSGGTNAANHRSSSVAPESNSRGQTDETMSHVSPATWDTTTSSRPRPAHSSLSTVAAVALSQMTEYNRPVSDTLDKSEHSHSYDTKWPAGQSSTWHPTIASTSSTRSLLTSLFTSLPVEDKKAEDPISGSPGLEKVEGTSVNQPLLSEVRTPPTSVVPLSITPGSILEDILQEGVDSSIDDGSDECKSSIRSHRSSEPDTEALGEQMWHLEGVETKTSKPPADDVSFPLSYPATNAPPHATSIANVDIDSMSLSTVDTRHATALVSSRRIPPPPTQSTSLAEAAEPLDYCNSFGSISLMKSVNSRKGKDRTSMSSTGVHDQADLHSRPSSLQSESPLDASRNGSGFLRRTSDTPERRPSKHLSRSPKPLPTPPIPVRSVRTASSVELSLHTVDEAAQAEEEPPFGSITPSILIQREMEEQPLPMDDGESRNEDFRVMGEFETRPHISSVSETGERGAILRRRYSLERKSFVESITEPWQESPVATSLGDTLVAAPQNPTMTSDTPALLNVSSASTSMAKKNPSETKQGIPSLAGDGVTDLKGSARLEKGEPQIESEFFAIFDPLNRVIAPTSEELVRCLDSVETDSALPISSSVGTSPQDITSPADSTRGLLRSQNWPILLRQLPFNLKLPNFSSRPKTSAGTGKPASMLRIPLPSLTGMEKIGEGTFSIVYKAKWVVKTSPREERDVAVKMLKLERMEENRDVSIHAPR</sequence>
<dbReference type="InterPro" id="IPR011009">
    <property type="entry name" value="Kinase-like_dom_sf"/>
</dbReference>
<feature type="binding site" evidence="1">
    <location>
        <position position="739"/>
    </location>
    <ligand>
        <name>ATP</name>
        <dbReference type="ChEBI" id="CHEBI:30616"/>
    </ligand>
</feature>
<dbReference type="Proteomes" id="UP000070544">
    <property type="component" value="Unassembled WGS sequence"/>
</dbReference>
<keyword evidence="5" id="KW-1185">Reference proteome</keyword>
<dbReference type="PROSITE" id="PS00107">
    <property type="entry name" value="PROTEIN_KINASE_ATP"/>
    <property type="match status" value="1"/>
</dbReference>